<dbReference type="AlphaFoldDB" id="V4M2Z8"/>
<gene>
    <name evidence="1" type="ORF">EUTSA_v10000703mg</name>
</gene>
<dbReference type="EMBL" id="KI517426">
    <property type="protein sequence ID" value="ESQ46603.1"/>
    <property type="molecule type" value="Genomic_DNA"/>
</dbReference>
<dbReference type="Gramene" id="ESQ46603">
    <property type="protein sequence ID" value="ESQ46603"/>
    <property type="gene ID" value="EUTSA_v10000703mg"/>
</dbReference>
<protein>
    <recommendedName>
        <fullName evidence="3">Reverse transcriptase Ty1/copia-type domain-containing protein</fullName>
    </recommendedName>
</protein>
<dbReference type="Pfam" id="PF14223">
    <property type="entry name" value="Retrotran_gag_2"/>
    <property type="match status" value="1"/>
</dbReference>
<accession>V4M2Z8</accession>
<proteinExistence type="predicted"/>
<keyword evidence="2" id="KW-1185">Reference proteome</keyword>
<dbReference type="KEGG" id="eus:EUTSA_v10000703mg"/>
<evidence type="ECO:0008006" key="3">
    <source>
        <dbReference type="Google" id="ProtNLM"/>
    </source>
</evidence>
<feature type="non-terminal residue" evidence="1">
    <location>
        <position position="162"/>
    </location>
</feature>
<organism evidence="1 2">
    <name type="scientific">Eutrema salsugineum</name>
    <name type="common">Saltwater cress</name>
    <name type="synonym">Sisymbrium salsugineum</name>
    <dbReference type="NCBI Taxonomy" id="72664"/>
    <lineage>
        <taxon>Eukaryota</taxon>
        <taxon>Viridiplantae</taxon>
        <taxon>Streptophyta</taxon>
        <taxon>Embryophyta</taxon>
        <taxon>Tracheophyta</taxon>
        <taxon>Spermatophyta</taxon>
        <taxon>Magnoliopsida</taxon>
        <taxon>eudicotyledons</taxon>
        <taxon>Gunneridae</taxon>
        <taxon>Pentapetalae</taxon>
        <taxon>rosids</taxon>
        <taxon>malvids</taxon>
        <taxon>Brassicales</taxon>
        <taxon>Brassicaceae</taxon>
        <taxon>Eutremeae</taxon>
        <taxon>Eutrema</taxon>
    </lineage>
</organism>
<dbReference type="Proteomes" id="UP000030689">
    <property type="component" value="Unassembled WGS sequence"/>
</dbReference>
<evidence type="ECO:0000313" key="1">
    <source>
        <dbReference type="EMBL" id="ESQ46603.1"/>
    </source>
</evidence>
<dbReference type="OMA" id="MACHKCR"/>
<name>V4M2Z8_EUTSA</name>
<dbReference type="eggNOG" id="KOG0017">
    <property type="taxonomic scope" value="Eukaryota"/>
</dbReference>
<sequence>MTKGNSLKFDIPRFNGKGNFGLWQSRVKDLLTQQGMKKALLEKKPDKIKQDDWDDMQDQAVSTIRFCLSDDITNQLEKMYMSKSLSSKLYLKQKLFGLKMVESGDLIAHINNFNQIIGDLTRVDMKIEDEDKAMILLCSLPPQYETLVTAIAVDKTTISLET</sequence>
<reference evidence="1 2" key="1">
    <citation type="journal article" date="2013" name="Front. Plant Sci.">
        <title>The Reference Genome of the Halophytic Plant Eutrema salsugineum.</title>
        <authorList>
            <person name="Yang R."/>
            <person name="Jarvis D.E."/>
            <person name="Chen H."/>
            <person name="Beilstein M.A."/>
            <person name="Grimwood J."/>
            <person name="Jenkins J."/>
            <person name="Shu S."/>
            <person name="Prochnik S."/>
            <person name="Xin M."/>
            <person name="Ma C."/>
            <person name="Schmutz J."/>
            <person name="Wing R.A."/>
            <person name="Mitchell-Olds T."/>
            <person name="Schumaker K.S."/>
            <person name="Wang X."/>
        </authorList>
    </citation>
    <scope>NUCLEOTIDE SEQUENCE [LARGE SCALE GENOMIC DNA]</scope>
</reference>
<evidence type="ECO:0000313" key="2">
    <source>
        <dbReference type="Proteomes" id="UP000030689"/>
    </source>
</evidence>